<dbReference type="EMBL" id="KE646947">
    <property type="protein sequence ID" value="EQB62228.1"/>
    <property type="molecule type" value="Genomic_DNA"/>
</dbReference>
<dbReference type="Gene3D" id="1.10.472.10">
    <property type="entry name" value="Cyclin-like"/>
    <property type="match status" value="2"/>
</dbReference>
<dbReference type="HOGENOM" id="CLU_1277599_0_0_1"/>
<evidence type="ECO:0000259" key="2">
    <source>
        <dbReference type="SMART" id="SM00385"/>
    </source>
</evidence>
<accession>T0LD48</accession>
<feature type="domain" description="Cyclin-like" evidence="2">
    <location>
        <begin position="32"/>
        <end position="116"/>
    </location>
</feature>
<dbReference type="AlphaFoldDB" id="T0LD48"/>
<dbReference type="SMART" id="SM00385">
    <property type="entry name" value="CYCLIN"/>
    <property type="match status" value="1"/>
</dbReference>
<dbReference type="OrthoDB" id="5590282at2759"/>
<dbReference type="VEuPathDB" id="MicrosporidiaDB:NAPIS_ORF00190"/>
<name>T0LD48_9MICR</name>
<dbReference type="InterPro" id="IPR039361">
    <property type="entry name" value="Cyclin"/>
</dbReference>
<dbReference type="PANTHER" id="PTHR10177">
    <property type="entry name" value="CYCLINS"/>
    <property type="match status" value="1"/>
</dbReference>
<keyword evidence="4" id="KW-1185">Reference proteome</keyword>
<comment type="similarity">
    <text evidence="1">Belongs to the cyclin family.</text>
</comment>
<protein>
    <submittedName>
        <fullName evidence="3">G2 mitotic specific cyclin 1</fullName>
    </submittedName>
</protein>
<proteinExistence type="inferred from homology"/>
<evidence type="ECO:0000256" key="1">
    <source>
        <dbReference type="RuleBase" id="RU000383"/>
    </source>
</evidence>
<dbReference type="InterPro" id="IPR036915">
    <property type="entry name" value="Cyclin-like_sf"/>
</dbReference>
<dbReference type="InterPro" id="IPR013763">
    <property type="entry name" value="Cyclin-like_dom"/>
</dbReference>
<keyword evidence="1" id="KW-0195">Cyclin</keyword>
<evidence type="ECO:0000313" key="4">
    <source>
        <dbReference type="Proteomes" id="UP000053780"/>
    </source>
</evidence>
<dbReference type="Pfam" id="PF00134">
    <property type="entry name" value="Cyclin_N"/>
    <property type="match status" value="1"/>
</dbReference>
<dbReference type="SUPFAM" id="SSF47954">
    <property type="entry name" value="Cyclin-like"/>
    <property type="match status" value="1"/>
</dbReference>
<organism evidence="3 4">
    <name type="scientific">Vairimorpha apis BRL 01</name>
    <dbReference type="NCBI Taxonomy" id="1037528"/>
    <lineage>
        <taxon>Eukaryota</taxon>
        <taxon>Fungi</taxon>
        <taxon>Fungi incertae sedis</taxon>
        <taxon>Microsporidia</taxon>
        <taxon>Nosematidae</taxon>
        <taxon>Vairimorpha</taxon>
    </lineage>
</organism>
<dbReference type="InterPro" id="IPR006671">
    <property type="entry name" value="Cyclin_N"/>
</dbReference>
<dbReference type="Proteomes" id="UP000053780">
    <property type="component" value="Unassembled WGS sequence"/>
</dbReference>
<gene>
    <name evidence="3" type="ORF">NAPIS_ORF00190</name>
</gene>
<evidence type="ECO:0000313" key="3">
    <source>
        <dbReference type="EMBL" id="EQB62228.1"/>
    </source>
</evidence>
<reference evidence="3 4" key="1">
    <citation type="journal article" date="2013" name="BMC Genomics">
        <title>Genome sequencing and comparative genomics of honey bee microsporidia, Nosema apis reveal novel insights into host-parasite interactions.</title>
        <authorList>
            <person name="Chen Yp."/>
            <person name="Pettis J.S."/>
            <person name="Zhao Y."/>
            <person name="Liu X."/>
            <person name="Tallon L.J."/>
            <person name="Sadzewicz L.D."/>
            <person name="Li R."/>
            <person name="Zheng H."/>
            <person name="Huang S."/>
            <person name="Zhang X."/>
            <person name="Hamilton M.C."/>
            <person name="Pernal S.F."/>
            <person name="Melathopoulos A.P."/>
            <person name="Yan X."/>
            <person name="Evans J.D."/>
        </authorList>
    </citation>
    <scope>NUCLEOTIDE SEQUENCE [LARGE SCALE GENOMIC DNA]</scope>
    <source>
        <strain evidence="3 4">BRL 01</strain>
    </source>
</reference>
<sequence length="206" mass="24498">MIKKAFHDITNISKRNIKLTIYKSSHRKKLIRWLYEVTRDFMYSQSTFGMTVLILDSYTQKNSFDLSNYQLLGLTALFIAAKLEEKNLKSIIDYVDVTDNLVTPKEILETEKIILLNTKIPFNIPHSYLKIWYLEKMQSEYSTVICREILFCCFAYVMEKSNLNTNMYWIYLEGIRQAEVFLNRKNASEDLKFYLNNNYITKNILN</sequence>